<evidence type="ECO:0000313" key="1">
    <source>
        <dbReference type="EMBL" id="EFH86323.1"/>
    </source>
</evidence>
<gene>
    <name evidence="1" type="ORF">Krac_7616</name>
</gene>
<organism evidence="1 2">
    <name type="scientific">Ktedonobacter racemifer DSM 44963</name>
    <dbReference type="NCBI Taxonomy" id="485913"/>
    <lineage>
        <taxon>Bacteria</taxon>
        <taxon>Bacillati</taxon>
        <taxon>Chloroflexota</taxon>
        <taxon>Ktedonobacteria</taxon>
        <taxon>Ktedonobacterales</taxon>
        <taxon>Ktedonobacteraceae</taxon>
        <taxon>Ktedonobacter</taxon>
    </lineage>
</organism>
<dbReference type="AlphaFoldDB" id="D6TKM3"/>
<dbReference type="Proteomes" id="UP000004508">
    <property type="component" value="Unassembled WGS sequence"/>
</dbReference>
<reference evidence="1 2" key="1">
    <citation type="journal article" date="2011" name="Stand. Genomic Sci.">
        <title>Non-contiguous finished genome sequence and contextual data of the filamentous soil bacterium Ktedonobacter racemifer type strain (SOSP1-21).</title>
        <authorList>
            <person name="Chang Y.J."/>
            <person name="Land M."/>
            <person name="Hauser L."/>
            <person name="Chertkov O."/>
            <person name="Del Rio T.G."/>
            <person name="Nolan M."/>
            <person name="Copeland A."/>
            <person name="Tice H."/>
            <person name="Cheng J.F."/>
            <person name="Lucas S."/>
            <person name="Han C."/>
            <person name="Goodwin L."/>
            <person name="Pitluck S."/>
            <person name="Ivanova N."/>
            <person name="Ovchinikova G."/>
            <person name="Pati A."/>
            <person name="Chen A."/>
            <person name="Palaniappan K."/>
            <person name="Mavromatis K."/>
            <person name="Liolios K."/>
            <person name="Brettin T."/>
            <person name="Fiebig A."/>
            <person name="Rohde M."/>
            <person name="Abt B."/>
            <person name="Goker M."/>
            <person name="Detter J.C."/>
            <person name="Woyke T."/>
            <person name="Bristow J."/>
            <person name="Eisen J.A."/>
            <person name="Markowitz V."/>
            <person name="Hugenholtz P."/>
            <person name="Kyrpides N.C."/>
            <person name="Klenk H.P."/>
            <person name="Lapidus A."/>
        </authorList>
    </citation>
    <scope>NUCLEOTIDE SEQUENCE [LARGE SCALE GENOMIC DNA]</scope>
    <source>
        <strain evidence="2">DSM 44963</strain>
    </source>
</reference>
<evidence type="ECO:0000313" key="2">
    <source>
        <dbReference type="Proteomes" id="UP000004508"/>
    </source>
</evidence>
<accession>D6TKM3</accession>
<protein>
    <submittedName>
        <fullName evidence="1">Uncharacterized protein</fullName>
    </submittedName>
</protein>
<dbReference type="EMBL" id="ADVG01000002">
    <property type="protein sequence ID" value="EFH86323.1"/>
    <property type="molecule type" value="Genomic_DNA"/>
</dbReference>
<name>D6TKM3_KTERA</name>
<keyword evidence="2" id="KW-1185">Reference proteome</keyword>
<sequence length="34" mass="4160">MEDKEQTIHDELGSLQPVTRYAICYIFRVYKQKR</sequence>
<proteinExistence type="predicted"/>
<dbReference type="InParanoid" id="D6TKM3"/>
<comment type="caution">
    <text evidence="1">The sequence shown here is derived from an EMBL/GenBank/DDBJ whole genome shotgun (WGS) entry which is preliminary data.</text>
</comment>